<dbReference type="Proteomes" id="UP001066276">
    <property type="component" value="Chromosome 7"/>
</dbReference>
<sequence length="96" mass="10902">MGVAARLRPLYASAILLPQCTMDERIVAVEEDVDTLKHQNAMQESQMTDILDTDAHEPEEAVTPGTLRRLLRTLTAPAYHLMRERYLEGRSTVKDH</sequence>
<name>A0AAV7Q3A5_PLEWA</name>
<evidence type="ECO:0000313" key="1">
    <source>
        <dbReference type="EMBL" id="KAJ1132598.1"/>
    </source>
</evidence>
<dbReference type="AlphaFoldDB" id="A0AAV7Q3A5"/>
<organism evidence="1 2">
    <name type="scientific">Pleurodeles waltl</name>
    <name type="common">Iberian ribbed newt</name>
    <dbReference type="NCBI Taxonomy" id="8319"/>
    <lineage>
        <taxon>Eukaryota</taxon>
        <taxon>Metazoa</taxon>
        <taxon>Chordata</taxon>
        <taxon>Craniata</taxon>
        <taxon>Vertebrata</taxon>
        <taxon>Euteleostomi</taxon>
        <taxon>Amphibia</taxon>
        <taxon>Batrachia</taxon>
        <taxon>Caudata</taxon>
        <taxon>Salamandroidea</taxon>
        <taxon>Salamandridae</taxon>
        <taxon>Pleurodelinae</taxon>
        <taxon>Pleurodeles</taxon>
    </lineage>
</organism>
<evidence type="ECO:0000313" key="2">
    <source>
        <dbReference type="Proteomes" id="UP001066276"/>
    </source>
</evidence>
<dbReference type="EMBL" id="JANPWB010000011">
    <property type="protein sequence ID" value="KAJ1132598.1"/>
    <property type="molecule type" value="Genomic_DNA"/>
</dbReference>
<gene>
    <name evidence="1" type="ORF">NDU88_010905</name>
</gene>
<accession>A0AAV7Q3A5</accession>
<comment type="caution">
    <text evidence="1">The sequence shown here is derived from an EMBL/GenBank/DDBJ whole genome shotgun (WGS) entry which is preliminary data.</text>
</comment>
<proteinExistence type="predicted"/>
<keyword evidence="2" id="KW-1185">Reference proteome</keyword>
<protein>
    <submittedName>
        <fullName evidence="1">Uncharacterized protein</fullName>
    </submittedName>
</protein>
<reference evidence="1" key="1">
    <citation type="journal article" date="2022" name="bioRxiv">
        <title>Sequencing and chromosome-scale assembly of the giantPleurodeles waltlgenome.</title>
        <authorList>
            <person name="Brown T."/>
            <person name="Elewa A."/>
            <person name="Iarovenko S."/>
            <person name="Subramanian E."/>
            <person name="Araus A.J."/>
            <person name="Petzold A."/>
            <person name="Susuki M."/>
            <person name="Suzuki K.-i.T."/>
            <person name="Hayashi T."/>
            <person name="Toyoda A."/>
            <person name="Oliveira C."/>
            <person name="Osipova E."/>
            <person name="Leigh N.D."/>
            <person name="Simon A."/>
            <person name="Yun M.H."/>
        </authorList>
    </citation>
    <scope>NUCLEOTIDE SEQUENCE</scope>
    <source>
        <strain evidence="1">20211129_DDA</strain>
        <tissue evidence="1">Liver</tissue>
    </source>
</reference>